<dbReference type="GO" id="GO:0004314">
    <property type="term" value="F:[acyl-carrier-protein] S-malonyltransferase activity"/>
    <property type="evidence" value="ECO:0007669"/>
    <property type="project" value="UniProtKB-EC"/>
</dbReference>
<evidence type="ECO:0000256" key="2">
    <source>
        <dbReference type="ARBA" id="ARBA00022679"/>
    </source>
</evidence>
<feature type="transmembrane region" description="Helical" evidence="5">
    <location>
        <begin position="81"/>
        <end position="101"/>
    </location>
</feature>
<keyword evidence="5" id="KW-1133">Transmembrane helix</keyword>
<dbReference type="InterPro" id="IPR001227">
    <property type="entry name" value="Ac_transferase_dom_sf"/>
</dbReference>
<dbReference type="Pfam" id="PF00698">
    <property type="entry name" value="Acyl_transf_1"/>
    <property type="match status" value="1"/>
</dbReference>
<dbReference type="InterPro" id="IPR016036">
    <property type="entry name" value="Malonyl_transacylase_ACP-bd"/>
</dbReference>
<dbReference type="InterPro" id="IPR016035">
    <property type="entry name" value="Acyl_Trfase/lysoPLipase"/>
</dbReference>
<keyword evidence="8" id="KW-1185">Reference proteome</keyword>
<gene>
    <name evidence="7" type="ORF">SAMN05421770_101945</name>
</gene>
<dbReference type="OrthoDB" id="9805460at2"/>
<dbReference type="Gene3D" id="3.30.70.250">
    <property type="entry name" value="Malonyl-CoA ACP transacylase, ACP-binding"/>
    <property type="match status" value="1"/>
</dbReference>
<protein>
    <recommendedName>
        <fullName evidence="1">[acyl-carrier-protein] S-malonyltransferase</fullName>
        <ecNumber evidence="1">2.3.1.39</ecNumber>
    </recommendedName>
</protein>
<dbReference type="SUPFAM" id="SSF52151">
    <property type="entry name" value="FabD/lysophospholipase-like"/>
    <property type="match status" value="1"/>
</dbReference>
<dbReference type="Gene3D" id="3.40.366.10">
    <property type="entry name" value="Malonyl-Coenzyme A Acyl Carrier Protein, domain 2"/>
    <property type="match status" value="1"/>
</dbReference>
<reference evidence="7 8" key="1">
    <citation type="submission" date="2017-06" db="EMBL/GenBank/DDBJ databases">
        <authorList>
            <person name="Kim H.J."/>
            <person name="Triplett B.A."/>
        </authorList>
    </citation>
    <scope>NUCLEOTIDE SEQUENCE [LARGE SCALE GENOMIC DNA]</scope>
    <source>
        <strain evidence="7 8">DSM 18704</strain>
    </source>
</reference>
<name>A0A239EGW4_9BACT</name>
<dbReference type="GO" id="GO:0005829">
    <property type="term" value="C:cytosol"/>
    <property type="evidence" value="ECO:0007669"/>
    <property type="project" value="TreeGrafter"/>
</dbReference>
<evidence type="ECO:0000256" key="4">
    <source>
        <dbReference type="ARBA" id="ARBA00048462"/>
    </source>
</evidence>
<keyword evidence="5" id="KW-0472">Membrane</keyword>
<comment type="catalytic activity">
    <reaction evidence="4">
        <text>holo-[ACP] + malonyl-CoA = malonyl-[ACP] + CoA</text>
        <dbReference type="Rhea" id="RHEA:41792"/>
        <dbReference type="Rhea" id="RHEA-COMP:9623"/>
        <dbReference type="Rhea" id="RHEA-COMP:9685"/>
        <dbReference type="ChEBI" id="CHEBI:57287"/>
        <dbReference type="ChEBI" id="CHEBI:57384"/>
        <dbReference type="ChEBI" id="CHEBI:64479"/>
        <dbReference type="ChEBI" id="CHEBI:78449"/>
        <dbReference type="EC" id="2.3.1.39"/>
    </reaction>
</comment>
<dbReference type="SMART" id="SM00827">
    <property type="entry name" value="PKS_AT"/>
    <property type="match status" value="1"/>
</dbReference>
<dbReference type="InterPro" id="IPR050858">
    <property type="entry name" value="Mal-CoA-ACP_Trans/PKS_FabD"/>
</dbReference>
<dbReference type="EC" id="2.3.1.39" evidence="1"/>
<evidence type="ECO:0000313" key="7">
    <source>
        <dbReference type="EMBL" id="SNS43253.1"/>
    </source>
</evidence>
<dbReference type="PANTHER" id="PTHR42681:SF1">
    <property type="entry name" value="MALONYL-COA-ACYL CARRIER PROTEIN TRANSACYLASE, MITOCHONDRIAL"/>
    <property type="match status" value="1"/>
</dbReference>
<keyword evidence="2" id="KW-0808">Transferase</keyword>
<sequence>MSNGLLFPGQGSQTPGFLHALPSHAAVQGVFDEASQYLGDDVLKLDSAETLATTVAAQMSMLTAGVAFVRYLKAEGIAFEVAAGMSVGAFAAAVAAGAIAFSDALRFVQRRAELMDAAFPMRHGMVVVEGLRERTVGELLQNTGITIANYNSPVQFVLAGERDELLRFLPVAKAGGAHTAMLLGMATASHTADLANAARELHAFAETLPMQNAAFPVISNRTARPLLKAVAICEDLAWNMAYPVRWHDVQAALYGFGVTRLFEAPPGHTLTRLATEAYPDLKVLAAADLRWDILLREARRTV</sequence>
<evidence type="ECO:0000313" key="8">
    <source>
        <dbReference type="Proteomes" id="UP000198356"/>
    </source>
</evidence>
<dbReference type="SUPFAM" id="SSF55048">
    <property type="entry name" value="Probable ACP-binding domain of malonyl-CoA ACP transacylase"/>
    <property type="match status" value="1"/>
</dbReference>
<proteinExistence type="predicted"/>
<keyword evidence="3" id="KW-0012">Acyltransferase</keyword>
<keyword evidence="5" id="KW-0812">Transmembrane</keyword>
<dbReference type="RefSeq" id="WP_089407199.1">
    <property type="nucleotide sequence ID" value="NZ_FZOU01000001.1"/>
</dbReference>
<evidence type="ECO:0000256" key="3">
    <source>
        <dbReference type="ARBA" id="ARBA00023315"/>
    </source>
</evidence>
<evidence type="ECO:0000256" key="1">
    <source>
        <dbReference type="ARBA" id="ARBA00013258"/>
    </source>
</evidence>
<evidence type="ECO:0000256" key="5">
    <source>
        <dbReference type="SAM" id="Phobius"/>
    </source>
</evidence>
<dbReference type="Proteomes" id="UP000198356">
    <property type="component" value="Unassembled WGS sequence"/>
</dbReference>
<accession>A0A239EGW4</accession>
<feature type="domain" description="Malonyl-CoA:ACP transacylase (MAT)" evidence="6">
    <location>
        <begin position="6"/>
        <end position="291"/>
    </location>
</feature>
<feature type="transmembrane region" description="Helical" evidence="5">
    <location>
        <begin position="50"/>
        <end position="69"/>
    </location>
</feature>
<dbReference type="AlphaFoldDB" id="A0A239EGW4"/>
<dbReference type="GO" id="GO:0006633">
    <property type="term" value="P:fatty acid biosynthetic process"/>
    <property type="evidence" value="ECO:0007669"/>
    <property type="project" value="TreeGrafter"/>
</dbReference>
<evidence type="ECO:0000259" key="6">
    <source>
        <dbReference type="SMART" id="SM00827"/>
    </source>
</evidence>
<dbReference type="InterPro" id="IPR014043">
    <property type="entry name" value="Acyl_transferase_dom"/>
</dbReference>
<dbReference type="EMBL" id="FZOU01000001">
    <property type="protein sequence ID" value="SNS43253.1"/>
    <property type="molecule type" value="Genomic_DNA"/>
</dbReference>
<organism evidence="7 8">
    <name type="scientific">Granulicella rosea</name>
    <dbReference type="NCBI Taxonomy" id="474952"/>
    <lineage>
        <taxon>Bacteria</taxon>
        <taxon>Pseudomonadati</taxon>
        <taxon>Acidobacteriota</taxon>
        <taxon>Terriglobia</taxon>
        <taxon>Terriglobales</taxon>
        <taxon>Acidobacteriaceae</taxon>
        <taxon>Granulicella</taxon>
    </lineage>
</organism>
<dbReference type="PANTHER" id="PTHR42681">
    <property type="entry name" value="MALONYL-COA-ACYL CARRIER PROTEIN TRANSACYLASE, MITOCHONDRIAL"/>
    <property type="match status" value="1"/>
</dbReference>